<comment type="caution">
    <text evidence="2">The sequence shown here is derived from an EMBL/GenBank/DDBJ whole genome shotgun (WGS) entry which is preliminary data.</text>
</comment>
<dbReference type="PANTHER" id="PTHR48098:SF1">
    <property type="entry name" value="DIACYLGLYCEROL ACYLTRANSFERASE_MYCOLYLTRANSFERASE AG85A"/>
    <property type="match status" value="1"/>
</dbReference>
<protein>
    <recommendedName>
        <fullName evidence="4">Esterase</fullName>
    </recommendedName>
</protein>
<reference evidence="2" key="1">
    <citation type="submission" date="2022-01" db="EMBL/GenBank/DDBJ databases">
        <title>Genome-Based Taxonomic Classification of the Phylum Actinobacteria.</title>
        <authorList>
            <person name="Gao Y."/>
        </authorList>
    </citation>
    <scope>NUCLEOTIDE SEQUENCE</scope>
    <source>
        <strain evidence="2">KLBMP 8922</strain>
    </source>
</reference>
<feature type="transmembrane region" description="Helical" evidence="1">
    <location>
        <begin position="12"/>
        <end position="30"/>
    </location>
</feature>
<dbReference type="Gene3D" id="3.40.50.1820">
    <property type="entry name" value="alpha/beta hydrolase"/>
    <property type="match status" value="1"/>
</dbReference>
<dbReference type="Pfam" id="PF00756">
    <property type="entry name" value="Esterase"/>
    <property type="match status" value="1"/>
</dbReference>
<accession>A0AA41U2Q2</accession>
<evidence type="ECO:0000256" key="1">
    <source>
        <dbReference type="SAM" id="Phobius"/>
    </source>
</evidence>
<dbReference type="InterPro" id="IPR029058">
    <property type="entry name" value="AB_hydrolase_fold"/>
</dbReference>
<dbReference type="SUPFAM" id="SSF53474">
    <property type="entry name" value="alpha/beta-Hydrolases"/>
    <property type="match status" value="1"/>
</dbReference>
<dbReference type="PANTHER" id="PTHR48098">
    <property type="entry name" value="ENTEROCHELIN ESTERASE-RELATED"/>
    <property type="match status" value="1"/>
</dbReference>
<dbReference type="InterPro" id="IPR050583">
    <property type="entry name" value="Mycobacterial_A85_antigen"/>
</dbReference>
<gene>
    <name evidence="2" type="ORF">LZ495_27445</name>
</gene>
<keyword evidence="1" id="KW-1133">Transmembrane helix</keyword>
<name>A0AA41U2Q2_9ACTN</name>
<dbReference type="EMBL" id="JAKFHA010000019">
    <property type="protein sequence ID" value="MCF2530926.1"/>
    <property type="molecule type" value="Genomic_DNA"/>
</dbReference>
<evidence type="ECO:0008006" key="4">
    <source>
        <dbReference type="Google" id="ProtNLM"/>
    </source>
</evidence>
<keyword evidence="1" id="KW-0472">Membrane</keyword>
<evidence type="ECO:0000313" key="3">
    <source>
        <dbReference type="Proteomes" id="UP001165378"/>
    </source>
</evidence>
<feature type="transmembrane region" description="Helical" evidence="1">
    <location>
        <begin position="37"/>
        <end position="59"/>
    </location>
</feature>
<dbReference type="AlphaFoldDB" id="A0AA41U2Q2"/>
<keyword evidence="3" id="KW-1185">Reference proteome</keyword>
<feature type="transmembrane region" description="Helical" evidence="1">
    <location>
        <begin position="102"/>
        <end position="122"/>
    </location>
</feature>
<keyword evidence="1" id="KW-0812">Transmembrane</keyword>
<sequence>MNPLDWQLYDGPLQVVLLVLGWLALAVLLARLDRRWWLVWVPAMALLSIGAALLIGVIVDDWWKPFPDPLPRRILEWIAVAVFAFALAGARMKSLTWPRRAVAVVLALLVLAMSASQINAYYHQYPTLRAALGPWIGSSDDFDKARGGHRQTVAAPEGGWLSQVWQPPASMPKNGTLSEVPIPGTASKFKARNGWVYLPPAYLATPRAELPVLILLAGQPGTPRDWIDAGQVVGMMDDFAAAHGGLAPIVVMPDDLGSTFANPLCMDSKLGNAETYLTKDVPDWIRANLQVAPAPRGWAIAGLSHGGTCSLQLSVRKPDLFHAFIDISGQDEPTLGTREETVDKAFGGDAAAFTKVNPLDIMQTQQFPQLAGVFAVGSGDGEYGPQQQKAFAAAKAAGMDVIYQEYPGGHSWQVWRPALQQNLPWLAQHVGLVGP</sequence>
<dbReference type="Proteomes" id="UP001165378">
    <property type="component" value="Unassembled WGS sequence"/>
</dbReference>
<evidence type="ECO:0000313" key="2">
    <source>
        <dbReference type="EMBL" id="MCF2530926.1"/>
    </source>
</evidence>
<dbReference type="RefSeq" id="WP_235055594.1">
    <property type="nucleotide sequence ID" value="NZ_JAKFHA010000019.1"/>
</dbReference>
<feature type="transmembrane region" description="Helical" evidence="1">
    <location>
        <begin position="74"/>
        <end position="90"/>
    </location>
</feature>
<proteinExistence type="predicted"/>
<dbReference type="GO" id="GO:0016747">
    <property type="term" value="F:acyltransferase activity, transferring groups other than amino-acyl groups"/>
    <property type="evidence" value="ECO:0007669"/>
    <property type="project" value="TreeGrafter"/>
</dbReference>
<organism evidence="2 3">
    <name type="scientific">Yinghuangia soli</name>
    <dbReference type="NCBI Taxonomy" id="2908204"/>
    <lineage>
        <taxon>Bacteria</taxon>
        <taxon>Bacillati</taxon>
        <taxon>Actinomycetota</taxon>
        <taxon>Actinomycetes</taxon>
        <taxon>Kitasatosporales</taxon>
        <taxon>Streptomycetaceae</taxon>
        <taxon>Yinghuangia</taxon>
    </lineage>
</organism>
<dbReference type="InterPro" id="IPR000801">
    <property type="entry name" value="Esterase-like"/>
</dbReference>